<feature type="domain" description="KIB1-4 beta-propeller" evidence="1">
    <location>
        <begin position="111"/>
        <end position="348"/>
    </location>
</feature>
<dbReference type="InterPro" id="IPR005174">
    <property type="entry name" value="KIB1-4_b-propeller"/>
</dbReference>
<name>A0AAV0FXY4_9ASTE</name>
<dbReference type="Pfam" id="PF03478">
    <property type="entry name" value="Beta-prop_KIB1-4"/>
    <property type="match status" value="1"/>
</dbReference>
<organism evidence="2 3">
    <name type="scientific">Cuscuta epithymum</name>
    <dbReference type="NCBI Taxonomy" id="186058"/>
    <lineage>
        <taxon>Eukaryota</taxon>
        <taxon>Viridiplantae</taxon>
        <taxon>Streptophyta</taxon>
        <taxon>Embryophyta</taxon>
        <taxon>Tracheophyta</taxon>
        <taxon>Spermatophyta</taxon>
        <taxon>Magnoliopsida</taxon>
        <taxon>eudicotyledons</taxon>
        <taxon>Gunneridae</taxon>
        <taxon>Pentapetalae</taxon>
        <taxon>asterids</taxon>
        <taxon>lamiids</taxon>
        <taxon>Solanales</taxon>
        <taxon>Convolvulaceae</taxon>
        <taxon>Cuscuteae</taxon>
        <taxon>Cuscuta</taxon>
        <taxon>Cuscuta subgen. Cuscuta</taxon>
    </lineage>
</organism>
<dbReference type="InterPro" id="IPR036047">
    <property type="entry name" value="F-box-like_dom_sf"/>
</dbReference>
<gene>
    <name evidence="2" type="ORF">CEPIT_LOCUS38350</name>
</gene>
<dbReference type="PANTHER" id="PTHR33127">
    <property type="entry name" value="TRANSMEMBRANE PROTEIN"/>
    <property type="match status" value="1"/>
</dbReference>
<evidence type="ECO:0000313" key="2">
    <source>
        <dbReference type="EMBL" id="CAH9140447.1"/>
    </source>
</evidence>
<comment type="caution">
    <text evidence="2">The sequence shown here is derived from an EMBL/GenBank/DDBJ whole genome shotgun (WGS) entry which is preliminary data.</text>
</comment>
<dbReference type="PANTHER" id="PTHR33127:SF5">
    <property type="entry name" value="TRANSMEMBRANE PROTEIN"/>
    <property type="match status" value="1"/>
</dbReference>
<reference evidence="2" key="1">
    <citation type="submission" date="2022-07" db="EMBL/GenBank/DDBJ databases">
        <authorList>
            <person name="Macas J."/>
            <person name="Novak P."/>
            <person name="Neumann P."/>
        </authorList>
    </citation>
    <scope>NUCLEOTIDE SEQUENCE</scope>
</reference>
<dbReference type="Proteomes" id="UP001152523">
    <property type="component" value="Unassembled WGS sequence"/>
</dbReference>
<protein>
    <recommendedName>
        <fullName evidence="1">KIB1-4 beta-propeller domain-containing protein</fullName>
    </recommendedName>
</protein>
<dbReference type="Gene3D" id="1.20.1280.50">
    <property type="match status" value="1"/>
</dbReference>
<dbReference type="AlphaFoldDB" id="A0AAV0FXY4"/>
<dbReference type="EMBL" id="CAMAPF010001023">
    <property type="protein sequence ID" value="CAH9140447.1"/>
    <property type="molecule type" value="Genomic_DNA"/>
</dbReference>
<proteinExistence type="predicted"/>
<evidence type="ECO:0000313" key="3">
    <source>
        <dbReference type="Proteomes" id="UP001152523"/>
    </source>
</evidence>
<keyword evidence="3" id="KW-1185">Reference proteome</keyword>
<evidence type="ECO:0000259" key="1">
    <source>
        <dbReference type="Pfam" id="PF03478"/>
    </source>
</evidence>
<accession>A0AAV0FXY4</accession>
<dbReference type="SUPFAM" id="SSF81383">
    <property type="entry name" value="F-box domain"/>
    <property type="match status" value="1"/>
</dbReference>
<sequence>MRNSGLIGKKASAACGSGKKDEEEERACWGDLNEELLCCILSRLDVMGDEASFECVCKSWKLAAARMPAFASHHDPPPPPPSDSLFSVPHLMYLDPKTGRFNFQDPTRRGATTYSVHIPQLLGEDVHCYYASCGWMLLRQGPNSYFLFNPSTGGRVDLPPVSVHDMGTISFEVMCFSGSPTSPSCRIVGFVSWEPEQVAYIGTTMVGAGSWSVFADTINYGPGGFEVSSKCPPIACDGNFYVLGESGNLGRLCFRPNMVWSDAFGKPARQLFQTFKHQFLLESDGDIMCVATLEDTSGEVCVLKLDPHTHVWQTVDDLQGKVFYVSHYASFSRKAVHRATANKIFFPRSHHNRGLFYYLATKEWRNFPHSFSSPSYHYTKPLLRSAWIQHPALPP</sequence>